<dbReference type="InterPro" id="IPR011032">
    <property type="entry name" value="GroES-like_sf"/>
</dbReference>
<evidence type="ECO:0000256" key="1">
    <source>
        <dbReference type="ARBA" id="ARBA00022723"/>
    </source>
</evidence>
<dbReference type="PANTHER" id="PTHR43880">
    <property type="entry name" value="ALCOHOL DEHYDROGENASE"/>
    <property type="match status" value="1"/>
</dbReference>
<dbReference type="KEGG" id="tsr:106556014"/>
<dbReference type="GO" id="GO:0008270">
    <property type="term" value="F:zinc ion binding"/>
    <property type="evidence" value="ECO:0007669"/>
    <property type="project" value="TreeGrafter"/>
</dbReference>
<dbReference type="AlphaFoldDB" id="A0A6I9Z1F8"/>
<dbReference type="GO" id="GO:0042572">
    <property type="term" value="P:retinol metabolic process"/>
    <property type="evidence" value="ECO:0007669"/>
    <property type="project" value="TreeGrafter"/>
</dbReference>
<accession>A0A6I9Z1F8</accession>
<evidence type="ECO:0000256" key="2">
    <source>
        <dbReference type="ARBA" id="ARBA00022833"/>
    </source>
</evidence>
<dbReference type="PANTHER" id="PTHR43880:SF8">
    <property type="entry name" value="ALCOHOL DEHYDROGENASE 6 (CLASS V)"/>
    <property type="match status" value="1"/>
</dbReference>
<dbReference type="Gene3D" id="3.90.180.10">
    <property type="entry name" value="Medium-chain alcohol dehydrogenases, catalytic domain"/>
    <property type="match status" value="1"/>
</dbReference>
<proteinExistence type="predicted"/>
<dbReference type="OrthoDB" id="417550at2759"/>
<evidence type="ECO:0000313" key="3">
    <source>
        <dbReference type="Proteomes" id="UP000504617"/>
    </source>
</evidence>
<sequence>MYKLSMENLQSVHLNSLACFSFHLKQVSALASSHLGHGICVLVGAPPSKSQLSFDPALLLTGRKLVGCLIGGWKLKDALPQLVLDYMKHKFNTDALISHVLPFEKISEGFELLLSGKSIRSVLLF</sequence>
<dbReference type="SUPFAM" id="SSF50129">
    <property type="entry name" value="GroES-like"/>
    <property type="match status" value="1"/>
</dbReference>
<protein>
    <submittedName>
        <fullName evidence="4">Alcohol dehydrogenase 1-like</fullName>
    </submittedName>
</protein>
<dbReference type="GO" id="GO:0042573">
    <property type="term" value="P:retinoic acid metabolic process"/>
    <property type="evidence" value="ECO:0007669"/>
    <property type="project" value="TreeGrafter"/>
</dbReference>
<gene>
    <name evidence="4" type="primary">LOC106556014</name>
</gene>
<name>A0A6I9Z1F8_9SAUR</name>
<dbReference type="Gene3D" id="3.40.50.720">
    <property type="entry name" value="NAD(P)-binding Rossmann-like Domain"/>
    <property type="match status" value="1"/>
</dbReference>
<organism evidence="3 4">
    <name type="scientific">Thamnophis sirtalis</name>
    <dbReference type="NCBI Taxonomy" id="35019"/>
    <lineage>
        <taxon>Eukaryota</taxon>
        <taxon>Metazoa</taxon>
        <taxon>Chordata</taxon>
        <taxon>Craniata</taxon>
        <taxon>Vertebrata</taxon>
        <taxon>Euteleostomi</taxon>
        <taxon>Lepidosauria</taxon>
        <taxon>Squamata</taxon>
        <taxon>Bifurcata</taxon>
        <taxon>Unidentata</taxon>
        <taxon>Episquamata</taxon>
        <taxon>Toxicofera</taxon>
        <taxon>Serpentes</taxon>
        <taxon>Colubroidea</taxon>
        <taxon>Colubridae</taxon>
        <taxon>Natricinae</taxon>
        <taxon>Thamnophis</taxon>
    </lineage>
</organism>
<keyword evidence="1" id="KW-0479">Metal-binding</keyword>
<keyword evidence="2" id="KW-0862">Zinc</keyword>
<dbReference type="GeneID" id="106556014"/>
<dbReference type="GO" id="GO:0005829">
    <property type="term" value="C:cytosol"/>
    <property type="evidence" value="ECO:0007669"/>
    <property type="project" value="TreeGrafter"/>
</dbReference>
<dbReference type="GO" id="GO:0004745">
    <property type="term" value="F:all-trans-retinol dehydrogenase (NAD+) activity"/>
    <property type="evidence" value="ECO:0007669"/>
    <property type="project" value="TreeGrafter"/>
</dbReference>
<keyword evidence="3" id="KW-1185">Reference proteome</keyword>
<reference evidence="4" key="1">
    <citation type="submission" date="2025-08" db="UniProtKB">
        <authorList>
            <consortium name="RefSeq"/>
        </authorList>
    </citation>
    <scope>IDENTIFICATION</scope>
    <source>
        <tissue evidence="4">Skeletal muscle</tissue>
    </source>
</reference>
<dbReference type="RefSeq" id="XP_013930437.1">
    <property type="nucleotide sequence ID" value="XM_014074962.1"/>
</dbReference>
<evidence type="ECO:0000313" key="4">
    <source>
        <dbReference type="RefSeq" id="XP_013930437.1"/>
    </source>
</evidence>
<dbReference type="Proteomes" id="UP000504617">
    <property type="component" value="Unplaced"/>
</dbReference>